<evidence type="ECO:0000259" key="1">
    <source>
        <dbReference type="Pfam" id="PF09937"/>
    </source>
</evidence>
<accession>A0ABX0MS63</accession>
<dbReference type="EMBL" id="VVIW01000074">
    <property type="protein sequence ID" value="NHZ45066.1"/>
    <property type="molecule type" value="Genomic_DNA"/>
</dbReference>
<dbReference type="Pfam" id="PF09937">
    <property type="entry name" value="DUF2169"/>
    <property type="match status" value="1"/>
</dbReference>
<dbReference type="Proteomes" id="UP000819052">
    <property type="component" value="Unassembled WGS sequence"/>
</dbReference>
<proteinExistence type="predicted"/>
<dbReference type="InterPro" id="IPR018683">
    <property type="entry name" value="DUF2169"/>
</dbReference>
<gene>
    <name evidence="2" type="ORF">F1609_33785</name>
</gene>
<reference evidence="2 3" key="1">
    <citation type="submission" date="2019-09" db="EMBL/GenBank/DDBJ databases">
        <title>Taxonomy of Antarctic Massilia spp.: description of Massilia rubra sp. nov., Massilia aquatica sp. nov., Massilia mucilaginosa sp. nov., Massilia frigida sp. nov. isolated from streams, lakes and regoliths.</title>
        <authorList>
            <person name="Holochova P."/>
            <person name="Sedlacek I."/>
            <person name="Kralova S."/>
            <person name="Maslanova I."/>
            <person name="Busse H.-J."/>
            <person name="Stankova E."/>
            <person name="Vrbovska V."/>
            <person name="Kovarovic V."/>
            <person name="Bartak M."/>
            <person name="Svec P."/>
            <person name="Pantucek R."/>
        </authorList>
    </citation>
    <scope>NUCLEOTIDE SEQUENCE [LARGE SCALE GENOMIC DNA]</scope>
    <source>
        <strain evidence="2 3">CCM 8693</strain>
    </source>
</reference>
<evidence type="ECO:0000313" key="2">
    <source>
        <dbReference type="EMBL" id="NHZ45066.1"/>
    </source>
</evidence>
<feature type="non-terminal residue" evidence="2">
    <location>
        <position position="1"/>
    </location>
</feature>
<organism evidence="2 3">
    <name type="scientific">Massilia aquatica</name>
    <dbReference type="NCBI Taxonomy" id="2609000"/>
    <lineage>
        <taxon>Bacteria</taxon>
        <taxon>Pseudomonadati</taxon>
        <taxon>Pseudomonadota</taxon>
        <taxon>Betaproteobacteria</taxon>
        <taxon>Burkholderiales</taxon>
        <taxon>Oxalobacteraceae</taxon>
        <taxon>Telluria group</taxon>
        <taxon>Massilia</taxon>
    </lineage>
</organism>
<protein>
    <submittedName>
        <fullName evidence="2">DUF2169 domain-containing protein</fullName>
    </submittedName>
</protein>
<name>A0ABX0MS63_9BURK</name>
<keyword evidence="3" id="KW-1185">Reference proteome</keyword>
<comment type="caution">
    <text evidence="2">The sequence shown here is derived from an EMBL/GenBank/DDBJ whole genome shotgun (WGS) entry which is preliminary data.</text>
</comment>
<dbReference type="RefSeq" id="WP_167082340.1">
    <property type="nucleotide sequence ID" value="NZ_VVIW01000074.1"/>
</dbReference>
<feature type="domain" description="DUF2169" evidence="1">
    <location>
        <begin position="54"/>
        <end position="244"/>
    </location>
</feature>
<evidence type="ECO:0000313" key="3">
    <source>
        <dbReference type="Proteomes" id="UP000819052"/>
    </source>
</evidence>
<sequence>QFEAGSFYFIRLSHAKVNRYRRRRRRAWHAQRKNCLPRRLLGDAFAGVQGSDATRAVVVDDGDVLLYKPGTDVVVTGSARAPDGMATNSWIAGIRVGELKKLLRLSGPRRFQKGLLGWYLTPAQPVIEVALDYRLAYGGCIDIPAELTKDKESKTIGHKSNPAGCGWLPSASAYAHLPRRGREHVKNWIAAQTNVVAPQIEDVAEAVGNPYANVAPQGFSATARWWSPRVELQGKYDDMWRATRYCCGLICSDTSIGGKSTI</sequence>